<organism evidence="2 3">
    <name type="scientific">Claviceps purpurea (strain 20.1)</name>
    <name type="common">Ergot fungus</name>
    <name type="synonym">Sphacelia segetum</name>
    <dbReference type="NCBI Taxonomy" id="1111077"/>
    <lineage>
        <taxon>Eukaryota</taxon>
        <taxon>Fungi</taxon>
        <taxon>Dikarya</taxon>
        <taxon>Ascomycota</taxon>
        <taxon>Pezizomycotina</taxon>
        <taxon>Sordariomycetes</taxon>
        <taxon>Hypocreomycetidae</taxon>
        <taxon>Hypocreales</taxon>
        <taxon>Clavicipitaceae</taxon>
        <taxon>Claviceps</taxon>
    </lineage>
</organism>
<keyword evidence="3" id="KW-1185">Reference proteome</keyword>
<dbReference type="HOGENOM" id="CLU_1992392_0_0_1"/>
<evidence type="ECO:0000256" key="1">
    <source>
        <dbReference type="SAM" id="SignalP"/>
    </source>
</evidence>
<dbReference type="Proteomes" id="UP000016801">
    <property type="component" value="Unassembled WGS sequence"/>
</dbReference>
<dbReference type="VEuPathDB" id="FungiDB:CPUR_08109"/>
<accession>M1VYL9</accession>
<sequence length="125" mass="13503">MVKILSIFLATLAAFSPVAQAGDCTPGVSYCGSTLQRYGFPGAGKLNPDDLYNCVSPKKVRRSRFTTSNLTMVKILSIFLATLAAIGPVAQADACIRGRRYCGSTLQRYGNEPLLNDQTDARLDH</sequence>
<feature type="chain" id="PRO_5004018865" evidence="1">
    <location>
        <begin position="22"/>
        <end position="125"/>
    </location>
</feature>
<dbReference type="EMBL" id="CAGA01000078">
    <property type="protein sequence ID" value="CCE34177.1"/>
    <property type="molecule type" value="Genomic_DNA"/>
</dbReference>
<dbReference type="AlphaFoldDB" id="M1VYL9"/>
<keyword evidence="1" id="KW-0732">Signal</keyword>
<feature type="signal peptide" evidence="1">
    <location>
        <begin position="1"/>
        <end position="21"/>
    </location>
</feature>
<dbReference type="OrthoDB" id="4953462at2759"/>
<protein>
    <submittedName>
        <fullName evidence="2">Uncharacterized protein</fullName>
    </submittedName>
</protein>
<evidence type="ECO:0000313" key="3">
    <source>
        <dbReference type="Proteomes" id="UP000016801"/>
    </source>
</evidence>
<reference evidence="2 3" key="1">
    <citation type="journal article" date="2013" name="PLoS Genet.">
        <title>Plant-symbiotic fungi as chemical engineers: Multi-genome analysis of the Clavicipitaceae reveals dynamics of alkaloid loci.</title>
        <authorList>
            <person name="Schardl C.L."/>
            <person name="Young C.A."/>
            <person name="Hesse U."/>
            <person name="Amyotte S.G."/>
            <person name="Andreeva K."/>
            <person name="Calie P.J."/>
            <person name="Fleetwood D.J."/>
            <person name="Haws D.C."/>
            <person name="Moore N."/>
            <person name="Oeser B."/>
            <person name="Panaccione D.G."/>
            <person name="Schweri K.K."/>
            <person name="Voisey C.R."/>
            <person name="Farman M.L."/>
            <person name="Jaromczyk J.W."/>
            <person name="Roe B.A."/>
            <person name="O'Sullivan D.M."/>
            <person name="Scott B."/>
            <person name="Tudzynski P."/>
            <person name="An Z."/>
            <person name="Arnaoudova E.G."/>
            <person name="Bullock C.T."/>
            <person name="Charlton N.D."/>
            <person name="Chen L."/>
            <person name="Cox M."/>
            <person name="Dinkins R.D."/>
            <person name="Florea S."/>
            <person name="Glenn A.E."/>
            <person name="Gordon A."/>
            <person name="Gueldener U."/>
            <person name="Harris D.R."/>
            <person name="Hollin W."/>
            <person name="Jaromczyk J."/>
            <person name="Johnson R.D."/>
            <person name="Khan A.K."/>
            <person name="Leistner E."/>
            <person name="Leuchtmann A."/>
            <person name="Li C."/>
            <person name="Liu J."/>
            <person name="Liu J."/>
            <person name="Liu M."/>
            <person name="Mace W."/>
            <person name="Machado C."/>
            <person name="Nagabhyru P."/>
            <person name="Pan J."/>
            <person name="Schmid J."/>
            <person name="Sugawara K."/>
            <person name="Steiner U."/>
            <person name="Takach J.E."/>
            <person name="Tanaka E."/>
            <person name="Webb J.S."/>
            <person name="Wilson E.V."/>
            <person name="Wiseman J.L."/>
            <person name="Yoshida R."/>
            <person name="Zeng Z."/>
        </authorList>
    </citation>
    <scope>NUCLEOTIDE SEQUENCE [LARGE SCALE GENOMIC DNA]</scope>
    <source>
        <strain evidence="2 3">20.1</strain>
    </source>
</reference>
<evidence type="ECO:0000313" key="2">
    <source>
        <dbReference type="EMBL" id="CCE34177.1"/>
    </source>
</evidence>
<name>M1VYL9_CLAP2</name>
<comment type="caution">
    <text evidence="2">The sequence shown here is derived from an EMBL/GenBank/DDBJ whole genome shotgun (WGS) entry which is preliminary data.</text>
</comment>
<proteinExistence type="predicted"/>
<gene>
    <name evidence="2" type="ORF">CPUR_08109</name>
</gene>